<keyword evidence="5 6" id="KW-0238">DNA-binding</keyword>
<evidence type="ECO:0000259" key="7">
    <source>
        <dbReference type="PROSITE" id="PS52018"/>
    </source>
</evidence>
<dbReference type="GeneID" id="69003599"/>
<feature type="active site" evidence="6">
    <location>
        <position position="170"/>
    </location>
</feature>
<evidence type="ECO:0000256" key="6">
    <source>
        <dbReference type="PROSITE-ProRule" id="PRU01362"/>
    </source>
</evidence>
<dbReference type="AlphaFoldDB" id="A0A2A4FA27"/>
<comment type="caution">
    <text evidence="6">Lacks conserved residue(s) required for the propagation of feature annotation.</text>
</comment>
<evidence type="ECO:0000256" key="2">
    <source>
        <dbReference type="ARBA" id="ARBA00022676"/>
    </source>
</evidence>
<reference evidence="8 9" key="1">
    <citation type="submission" date="2017-01" db="EMBL/GenBank/DDBJ databases">
        <title>Whole-Genome Shotgun Sequencing of Two beta-Proteobacterial Species in Search of the Bulgecin Biosynthetic Cluster.</title>
        <authorList>
            <person name="Horsman M.E."/>
            <person name="Marous D.R."/>
            <person name="Li R."/>
            <person name="Oliver R.A."/>
            <person name="Byun B."/>
            <person name="Emrich S.J."/>
            <person name="Boggess B."/>
            <person name="Townsend C.A."/>
            <person name="Mobashery S."/>
        </authorList>
    </citation>
    <scope>NUCLEOTIDE SEQUENCE [LARGE SCALE GENOMIC DNA]</scope>
    <source>
        <strain evidence="8 9">ATCC 31433</strain>
    </source>
</reference>
<sequence>MTDAIQQIIAQRGITEVVHFTSNHGLVGSLELGATVSRRQLPAEKHLAHILAPTSATRREAEAYFDKKEDWLDFVNLSISEINENYFRFASKRWHVGGDRWWAILSFSPAILTHDGVYFATTNNIYDLVVRQAGADGLQNLFAPSVRRKPGWTVTRKSRTDRLPTCEQAEVLYPNRLSLDYLEKIYVGTGDDHDCVSGWLNYYKRPNVQVVIDEAKFAGQPN</sequence>
<keyword evidence="3 6" id="KW-0808">Transferase</keyword>
<keyword evidence="2 6" id="KW-0328">Glycosyltransferase</keyword>
<dbReference type="RefSeq" id="WP_084900107.1">
    <property type="nucleotide sequence ID" value="NZ_CP020737.1"/>
</dbReference>
<evidence type="ECO:0000313" key="9">
    <source>
        <dbReference type="Proteomes" id="UP000217994"/>
    </source>
</evidence>
<evidence type="ECO:0000256" key="4">
    <source>
        <dbReference type="ARBA" id="ARBA00022695"/>
    </source>
</evidence>
<proteinExistence type="inferred from homology"/>
<dbReference type="EMBL" id="MTZU01000079">
    <property type="protein sequence ID" value="PCE29532.1"/>
    <property type="molecule type" value="Genomic_DNA"/>
</dbReference>
<dbReference type="Pfam" id="PF14487">
    <property type="entry name" value="DarT"/>
    <property type="match status" value="1"/>
</dbReference>
<name>A0A2A4FA27_9BURK</name>
<evidence type="ECO:0000256" key="1">
    <source>
        <dbReference type="ARBA" id="ARBA00022649"/>
    </source>
</evidence>
<feature type="binding site" evidence="6">
    <location>
        <position position="59"/>
    </location>
    <ligand>
        <name>NAD(+)</name>
        <dbReference type="ChEBI" id="CHEBI:57540"/>
    </ligand>
</feature>
<feature type="binding site" evidence="6">
    <location>
        <begin position="19"/>
        <end position="21"/>
    </location>
    <ligand>
        <name>NAD(+)</name>
        <dbReference type="ChEBI" id="CHEBI:57540"/>
    </ligand>
</feature>
<dbReference type="GO" id="GO:0016779">
    <property type="term" value="F:nucleotidyltransferase activity"/>
    <property type="evidence" value="ECO:0007669"/>
    <property type="project" value="UniProtKB-UniRule"/>
</dbReference>
<dbReference type="PROSITE" id="PS52018">
    <property type="entry name" value="DART"/>
    <property type="match status" value="1"/>
</dbReference>
<organism evidence="8 9">
    <name type="scientific">Burkholderia ubonensis subsp. mesacidophila</name>
    <dbReference type="NCBI Taxonomy" id="265293"/>
    <lineage>
        <taxon>Bacteria</taxon>
        <taxon>Pseudomonadati</taxon>
        <taxon>Pseudomonadota</taxon>
        <taxon>Betaproteobacteria</taxon>
        <taxon>Burkholderiales</taxon>
        <taxon>Burkholderiaceae</taxon>
        <taxon>Burkholderia</taxon>
        <taxon>Burkholderia cepacia complex</taxon>
    </lineage>
</organism>
<keyword evidence="4 6" id="KW-0548">Nucleotidyltransferase</keyword>
<dbReference type="Proteomes" id="UP000217994">
    <property type="component" value="Unassembled WGS sequence"/>
</dbReference>
<feature type="binding site" evidence="6">
    <location>
        <position position="28"/>
    </location>
    <ligand>
        <name>NAD(+)</name>
        <dbReference type="ChEBI" id="CHEBI:57540"/>
    </ligand>
</feature>
<comment type="catalytic activity">
    <reaction evidence="6">
        <text>a thymidine in DNA + NAD(+) = an N-(ADP-alpha-D-ribosyl)-thymidine in DNA + nicotinamide + H(+)</text>
        <dbReference type="Rhea" id="RHEA:71651"/>
        <dbReference type="Rhea" id="RHEA-COMP:13556"/>
        <dbReference type="Rhea" id="RHEA-COMP:18051"/>
        <dbReference type="ChEBI" id="CHEBI:15378"/>
        <dbReference type="ChEBI" id="CHEBI:17154"/>
        <dbReference type="ChEBI" id="CHEBI:57540"/>
        <dbReference type="ChEBI" id="CHEBI:137386"/>
        <dbReference type="ChEBI" id="CHEBI:191199"/>
    </reaction>
</comment>
<dbReference type="GO" id="GO:0016757">
    <property type="term" value="F:glycosyltransferase activity"/>
    <property type="evidence" value="ECO:0007669"/>
    <property type="project" value="UniProtKB-UniRule"/>
</dbReference>
<gene>
    <name evidence="8" type="ORF">BZL54_25435</name>
</gene>
<feature type="domain" description="DarT" evidence="7">
    <location>
        <begin position="15"/>
        <end position="218"/>
    </location>
</feature>
<accession>A0A2A4FA27</accession>
<dbReference type="GO" id="GO:0003677">
    <property type="term" value="F:DNA binding"/>
    <property type="evidence" value="ECO:0007669"/>
    <property type="project" value="UniProtKB-UniRule"/>
</dbReference>
<comment type="similarity">
    <text evidence="6">Belongs to the DarT ADP-ribosyltransferase family.</text>
</comment>
<evidence type="ECO:0000256" key="3">
    <source>
        <dbReference type="ARBA" id="ARBA00022679"/>
    </source>
</evidence>
<dbReference type="InterPro" id="IPR029494">
    <property type="entry name" value="DarT"/>
</dbReference>
<protein>
    <recommendedName>
        <fullName evidence="7">DarT domain-containing protein</fullName>
    </recommendedName>
</protein>
<keyword evidence="1 6" id="KW-1277">Toxin-antitoxin system</keyword>
<evidence type="ECO:0000256" key="5">
    <source>
        <dbReference type="ARBA" id="ARBA00023125"/>
    </source>
</evidence>
<comment type="caution">
    <text evidence="8">The sequence shown here is derived from an EMBL/GenBank/DDBJ whole genome shotgun (WGS) entry which is preliminary data.</text>
</comment>
<evidence type="ECO:0000313" key="8">
    <source>
        <dbReference type="EMBL" id="PCE29532.1"/>
    </source>
</evidence>
<feature type="active site" description="Proton acceptor" evidence="6">
    <location>
        <position position="59"/>
    </location>
</feature>